<dbReference type="Proteomes" id="UP001154312">
    <property type="component" value="Unassembled WGS sequence"/>
</dbReference>
<evidence type="ECO:0000313" key="9">
    <source>
        <dbReference type="Proteomes" id="UP001154312"/>
    </source>
</evidence>
<dbReference type="AlphaFoldDB" id="A0A9X4JU29"/>
<dbReference type="SUPFAM" id="SSF56014">
    <property type="entry name" value="Nitrite and sulphite reductase 4Fe-4S domain-like"/>
    <property type="match status" value="1"/>
</dbReference>
<comment type="caution">
    <text evidence="8">The sequence shown here is derived from an EMBL/GenBank/DDBJ whole genome shotgun (WGS) entry which is preliminary data.</text>
</comment>
<dbReference type="Pfam" id="PF01077">
    <property type="entry name" value="NIR_SIR"/>
    <property type="match status" value="1"/>
</dbReference>
<dbReference type="RefSeq" id="WP_277445253.1">
    <property type="nucleotide sequence ID" value="NZ_JAKOAV010000041.1"/>
</dbReference>
<dbReference type="GO" id="GO:0051539">
    <property type="term" value="F:4 iron, 4 sulfur cluster binding"/>
    <property type="evidence" value="ECO:0007669"/>
    <property type="project" value="UniProtKB-KW"/>
</dbReference>
<keyword evidence="2" id="KW-0349">Heme</keyword>
<dbReference type="GO" id="GO:0020037">
    <property type="term" value="F:heme binding"/>
    <property type="evidence" value="ECO:0007669"/>
    <property type="project" value="InterPro"/>
</dbReference>
<dbReference type="InterPro" id="IPR052034">
    <property type="entry name" value="NasD-like"/>
</dbReference>
<evidence type="ECO:0000256" key="5">
    <source>
        <dbReference type="ARBA" id="ARBA00023004"/>
    </source>
</evidence>
<dbReference type="GO" id="GO:0016491">
    <property type="term" value="F:oxidoreductase activity"/>
    <property type="evidence" value="ECO:0007669"/>
    <property type="project" value="UniProtKB-KW"/>
</dbReference>
<accession>A0A9X4JU29</accession>
<gene>
    <name evidence="8" type="ORF">L7E55_15535</name>
</gene>
<dbReference type="GO" id="GO:0046872">
    <property type="term" value="F:metal ion binding"/>
    <property type="evidence" value="ECO:0007669"/>
    <property type="project" value="UniProtKB-KW"/>
</dbReference>
<protein>
    <recommendedName>
        <fullName evidence="7">Nitrite/sulphite reductase 4Fe-4S domain-containing protein</fullName>
    </recommendedName>
</protein>
<keyword evidence="5" id="KW-0408">Iron</keyword>
<feature type="domain" description="Nitrite/sulphite reductase 4Fe-4S" evidence="7">
    <location>
        <begin position="25"/>
        <end position="112"/>
    </location>
</feature>
<evidence type="ECO:0000259" key="7">
    <source>
        <dbReference type="Pfam" id="PF01077"/>
    </source>
</evidence>
<dbReference type="InterPro" id="IPR006066">
    <property type="entry name" value="NO2/SO3_Rdtase_FeS/sirohaem_BS"/>
</dbReference>
<keyword evidence="6" id="KW-0411">Iron-sulfur</keyword>
<dbReference type="InterPro" id="IPR045854">
    <property type="entry name" value="NO2/SO3_Rdtase_4Fe4S_sf"/>
</dbReference>
<dbReference type="Gene3D" id="3.30.413.10">
    <property type="entry name" value="Sulfite Reductase Hemoprotein, domain 1"/>
    <property type="match status" value="1"/>
</dbReference>
<organism evidence="8 9">
    <name type="scientific">Pelotomaculum isophthalicicum JI</name>
    <dbReference type="NCBI Taxonomy" id="947010"/>
    <lineage>
        <taxon>Bacteria</taxon>
        <taxon>Bacillati</taxon>
        <taxon>Bacillota</taxon>
        <taxon>Clostridia</taxon>
        <taxon>Eubacteriales</taxon>
        <taxon>Desulfotomaculaceae</taxon>
        <taxon>Pelotomaculum</taxon>
    </lineage>
</organism>
<evidence type="ECO:0000256" key="1">
    <source>
        <dbReference type="ARBA" id="ARBA00022485"/>
    </source>
</evidence>
<evidence type="ECO:0000256" key="6">
    <source>
        <dbReference type="ARBA" id="ARBA00023014"/>
    </source>
</evidence>
<sequence length="115" mass="12162">MVGLKPEIIEDVWTDLGMDVAPAVGPCVHYVKACPGTETCRFGVKDSLGLGMRLEKLLVGMKMPGKIKIGVSGCPNNCGEGYVRDIGLFGKSKGWTLIIGGTSGRKPRIGDVIAE</sequence>
<keyword evidence="1" id="KW-0004">4Fe-4S</keyword>
<reference evidence="8" key="1">
    <citation type="submission" date="2022-02" db="EMBL/GenBank/DDBJ databases">
        <authorList>
            <person name="Leng L."/>
        </authorList>
    </citation>
    <scope>NUCLEOTIDE SEQUENCE</scope>
    <source>
        <strain evidence="8">JI</strain>
    </source>
</reference>
<dbReference type="EMBL" id="JAKOAV010000041">
    <property type="protein sequence ID" value="MDF9409744.1"/>
    <property type="molecule type" value="Genomic_DNA"/>
</dbReference>
<dbReference type="PANTHER" id="PTHR43809:SF1">
    <property type="entry name" value="NITRITE REDUCTASE (NADH) LARGE SUBUNIT"/>
    <property type="match status" value="1"/>
</dbReference>
<name>A0A9X4JU29_9FIRM</name>
<dbReference type="InterPro" id="IPR006067">
    <property type="entry name" value="NO2/SO3_Rdtase_4Fe4S_dom"/>
</dbReference>
<evidence type="ECO:0000256" key="2">
    <source>
        <dbReference type="ARBA" id="ARBA00022617"/>
    </source>
</evidence>
<proteinExistence type="predicted"/>
<dbReference type="PROSITE" id="PS00365">
    <property type="entry name" value="NIR_SIR"/>
    <property type="match status" value="1"/>
</dbReference>
<evidence type="ECO:0000256" key="4">
    <source>
        <dbReference type="ARBA" id="ARBA00023002"/>
    </source>
</evidence>
<evidence type="ECO:0000256" key="3">
    <source>
        <dbReference type="ARBA" id="ARBA00022723"/>
    </source>
</evidence>
<keyword evidence="3" id="KW-0479">Metal-binding</keyword>
<keyword evidence="9" id="KW-1185">Reference proteome</keyword>
<dbReference type="PRINTS" id="PR00397">
    <property type="entry name" value="SIROHAEM"/>
</dbReference>
<evidence type="ECO:0000313" key="8">
    <source>
        <dbReference type="EMBL" id="MDF9409744.1"/>
    </source>
</evidence>
<dbReference type="PANTHER" id="PTHR43809">
    <property type="entry name" value="NITRITE REDUCTASE (NADH) LARGE SUBUNIT"/>
    <property type="match status" value="1"/>
</dbReference>
<keyword evidence="4" id="KW-0560">Oxidoreductase</keyword>